<dbReference type="RefSeq" id="WP_133849702.1">
    <property type="nucleotide sequence ID" value="NZ_SNXZ01000002.1"/>
</dbReference>
<sequence length="185" mass="20636">MVQPSSEVPIRWSAQTRRRYVRFLWTELLSLVGGAAVFIALHHDRNSVYGIVFAVVVVGVLGVGLLWFDRRCSTYVLSGTVLWSRGLPKRRRVDLAQVVTGAIATREQKWLGTNGKWSTLTLADAAGGRLRTMVTSQRITHLFEPEDLRMIADVLTRSAAPKAHDVARQLRSIADQGQSDIDLKL</sequence>
<dbReference type="AlphaFoldDB" id="A0A4V3CZU5"/>
<name>A0A4V3CZU5_LABRH</name>
<gene>
    <name evidence="2" type="ORF">EV186_102948</name>
</gene>
<dbReference type="Proteomes" id="UP000295444">
    <property type="component" value="Unassembled WGS sequence"/>
</dbReference>
<feature type="transmembrane region" description="Helical" evidence="1">
    <location>
        <begin position="20"/>
        <end position="41"/>
    </location>
</feature>
<evidence type="ECO:0000256" key="1">
    <source>
        <dbReference type="SAM" id="Phobius"/>
    </source>
</evidence>
<organism evidence="2 3">
    <name type="scientific">Labedaea rhizosphaerae</name>
    <dbReference type="NCBI Taxonomy" id="598644"/>
    <lineage>
        <taxon>Bacteria</taxon>
        <taxon>Bacillati</taxon>
        <taxon>Actinomycetota</taxon>
        <taxon>Actinomycetes</taxon>
        <taxon>Pseudonocardiales</taxon>
        <taxon>Pseudonocardiaceae</taxon>
        <taxon>Labedaea</taxon>
    </lineage>
</organism>
<reference evidence="2 3" key="1">
    <citation type="submission" date="2019-03" db="EMBL/GenBank/DDBJ databases">
        <title>Genomic Encyclopedia of Type Strains, Phase IV (KMG-IV): sequencing the most valuable type-strain genomes for metagenomic binning, comparative biology and taxonomic classification.</title>
        <authorList>
            <person name="Goeker M."/>
        </authorList>
    </citation>
    <scope>NUCLEOTIDE SEQUENCE [LARGE SCALE GENOMIC DNA]</scope>
    <source>
        <strain evidence="2 3">DSM 45361</strain>
    </source>
</reference>
<dbReference type="EMBL" id="SNXZ01000002">
    <property type="protein sequence ID" value="TDQ01081.1"/>
    <property type="molecule type" value="Genomic_DNA"/>
</dbReference>
<accession>A0A4V3CZU5</accession>
<comment type="caution">
    <text evidence="2">The sequence shown here is derived from an EMBL/GenBank/DDBJ whole genome shotgun (WGS) entry which is preliminary data.</text>
</comment>
<keyword evidence="1" id="KW-1133">Transmembrane helix</keyword>
<protein>
    <submittedName>
        <fullName evidence="2">Uncharacterized protein</fullName>
    </submittedName>
</protein>
<keyword evidence="1" id="KW-0812">Transmembrane</keyword>
<evidence type="ECO:0000313" key="3">
    <source>
        <dbReference type="Proteomes" id="UP000295444"/>
    </source>
</evidence>
<feature type="transmembrane region" description="Helical" evidence="1">
    <location>
        <begin position="47"/>
        <end position="68"/>
    </location>
</feature>
<keyword evidence="3" id="KW-1185">Reference proteome</keyword>
<evidence type="ECO:0000313" key="2">
    <source>
        <dbReference type="EMBL" id="TDQ01081.1"/>
    </source>
</evidence>
<keyword evidence="1" id="KW-0472">Membrane</keyword>
<proteinExistence type="predicted"/>